<evidence type="ECO:0000313" key="3">
    <source>
        <dbReference type="Proteomes" id="UP000403266"/>
    </source>
</evidence>
<evidence type="ECO:0000256" key="1">
    <source>
        <dbReference type="SAM" id="Coils"/>
    </source>
</evidence>
<keyword evidence="3" id="KW-1185">Reference proteome</keyword>
<accession>A0A5N7MVT4</accession>
<organism evidence="2 3">
    <name type="scientific">Microvirga tunisiensis</name>
    <dbReference type="NCBI Taxonomy" id="2108360"/>
    <lineage>
        <taxon>Bacteria</taxon>
        <taxon>Pseudomonadati</taxon>
        <taxon>Pseudomonadota</taxon>
        <taxon>Alphaproteobacteria</taxon>
        <taxon>Hyphomicrobiales</taxon>
        <taxon>Methylobacteriaceae</taxon>
        <taxon>Microvirga</taxon>
    </lineage>
</organism>
<sequence>MRRRTDATENGHGAIAELVCLPALAETLGELERVQRDCKAARNRLMTIRERLDGVLDDAFRRQSFRPLEHLFREEEAALKAYKHSATRLAAAEERWLAVQAALAYERRMMSGSVPRHRLN</sequence>
<comment type="caution">
    <text evidence="2">The sequence shown here is derived from an EMBL/GenBank/DDBJ whole genome shotgun (WGS) entry which is preliminary data.</text>
</comment>
<feature type="coiled-coil region" evidence="1">
    <location>
        <begin position="24"/>
        <end position="51"/>
    </location>
</feature>
<dbReference type="OrthoDB" id="8020089at2"/>
<proteinExistence type="predicted"/>
<keyword evidence="1" id="KW-0175">Coiled coil</keyword>
<dbReference type="RefSeq" id="WP_152718111.1">
    <property type="nucleotide sequence ID" value="NZ_VOSJ01000551.1"/>
</dbReference>
<gene>
    <name evidence="2" type="ORF">FS320_40340</name>
</gene>
<name>A0A5N7MVT4_9HYPH</name>
<protein>
    <submittedName>
        <fullName evidence="2">Uncharacterized protein</fullName>
    </submittedName>
</protein>
<dbReference type="EMBL" id="VOSK01000512">
    <property type="protein sequence ID" value="MPR31008.1"/>
    <property type="molecule type" value="Genomic_DNA"/>
</dbReference>
<dbReference type="Proteomes" id="UP000403266">
    <property type="component" value="Unassembled WGS sequence"/>
</dbReference>
<evidence type="ECO:0000313" key="2">
    <source>
        <dbReference type="EMBL" id="MPR31008.1"/>
    </source>
</evidence>
<reference evidence="2 3" key="1">
    <citation type="journal article" date="2019" name="Syst. Appl. Microbiol.">
        <title>Microvirga tunisiensis sp. nov., a root nodule symbiotic bacterium isolated from Lupinus micranthus and L. luteus grown in Northern Tunisia.</title>
        <authorList>
            <person name="Msaddak A."/>
            <person name="Rejili M."/>
            <person name="Duran D."/>
            <person name="Mars M."/>
            <person name="Palacios J.M."/>
            <person name="Ruiz-Argueso T."/>
            <person name="Rey L."/>
            <person name="Imperial J."/>
        </authorList>
    </citation>
    <scope>NUCLEOTIDE SEQUENCE [LARGE SCALE GENOMIC DNA]</scope>
    <source>
        <strain evidence="2 3">Lmie10</strain>
    </source>
</reference>
<dbReference type="AlphaFoldDB" id="A0A5N7MVT4"/>